<feature type="binding site" evidence="5">
    <location>
        <position position="333"/>
    </location>
    <ligand>
        <name>substrate</name>
    </ligand>
</feature>
<keyword evidence="5" id="KW-0028">Amino-acid biosynthesis</keyword>
<comment type="similarity">
    <text evidence="5">Belongs to the Orn/Lys/Arg decarboxylase class-II family. LysA subfamily.</text>
</comment>
<dbReference type="PRINTS" id="PR01181">
    <property type="entry name" value="DAPDCRBXLASE"/>
</dbReference>
<dbReference type="Proteomes" id="UP000563094">
    <property type="component" value="Unassembled WGS sequence"/>
</dbReference>
<dbReference type="UniPathway" id="UPA00034">
    <property type="reaction ID" value="UER00027"/>
</dbReference>
<feature type="domain" description="Orn/DAP/Arg decarboxylase 2 N-terminal" evidence="10">
    <location>
        <begin position="35"/>
        <end position="271"/>
    </location>
</feature>
<dbReference type="CDD" id="cd06828">
    <property type="entry name" value="PLPDE_III_DapDC"/>
    <property type="match status" value="1"/>
</dbReference>
<dbReference type="RefSeq" id="WP_182513206.1">
    <property type="nucleotide sequence ID" value="NZ_JACJIQ010000009.1"/>
</dbReference>
<evidence type="ECO:0000256" key="3">
    <source>
        <dbReference type="ARBA" id="ARBA00022898"/>
    </source>
</evidence>
<evidence type="ECO:0000256" key="7">
    <source>
        <dbReference type="PIRSR" id="PIRSR600183-50"/>
    </source>
</evidence>
<evidence type="ECO:0000256" key="2">
    <source>
        <dbReference type="ARBA" id="ARBA00022793"/>
    </source>
</evidence>
<dbReference type="SUPFAM" id="SSF51419">
    <property type="entry name" value="PLP-binding barrel"/>
    <property type="match status" value="1"/>
</dbReference>
<dbReference type="NCBIfam" id="TIGR01048">
    <property type="entry name" value="lysA"/>
    <property type="match status" value="1"/>
</dbReference>
<feature type="domain" description="Orn/DAP/Arg decarboxylase 2 C-terminal" evidence="9">
    <location>
        <begin position="16"/>
        <end position="359"/>
    </location>
</feature>
<dbReference type="EMBL" id="JACJIQ010000009">
    <property type="protein sequence ID" value="MBA9077772.1"/>
    <property type="molecule type" value="Genomic_DNA"/>
</dbReference>
<evidence type="ECO:0000259" key="9">
    <source>
        <dbReference type="Pfam" id="PF00278"/>
    </source>
</evidence>
<dbReference type="PANTHER" id="PTHR43727:SF2">
    <property type="entry name" value="GROUP IV DECARBOXYLASE"/>
    <property type="match status" value="1"/>
</dbReference>
<dbReference type="InterPro" id="IPR022653">
    <property type="entry name" value="De-COase2_pyr-phos_BS"/>
</dbReference>
<dbReference type="InterPro" id="IPR000183">
    <property type="entry name" value="Orn/DAP/Arg_de-COase"/>
</dbReference>
<evidence type="ECO:0000256" key="6">
    <source>
        <dbReference type="NCBIfam" id="TIGR01048"/>
    </source>
</evidence>
<feature type="binding site" evidence="5">
    <location>
        <position position="226"/>
    </location>
    <ligand>
        <name>pyridoxal 5'-phosphate</name>
        <dbReference type="ChEBI" id="CHEBI:597326"/>
    </ligand>
</feature>
<feature type="binding site" evidence="5">
    <location>
        <position position="361"/>
    </location>
    <ligand>
        <name>substrate</name>
    </ligand>
</feature>
<dbReference type="Pfam" id="PF02784">
    <property type="entry name" value="Orn_Arg_deC_N"/>
    <property type="match status" value="1"/>
</dbReference>
<comment type="pathway">
    <text evidence="5 8">Amino-acid biosynthesis; L-lysine biosynthesis via DAP pathway; L-lysine from DL-2,6-diaminopimelate: step 1/1.</text>
</comment>
<feature type="binding site" evidence="5">
    <location>
        <position position="303"/>
    </location>
    <ligand>
        <name>substrate</name>
    </ligand>
</feature>
<dbReference type="Gene3D" id="3.20.20.10">
    <property type="entry name" value="Alanine racemase"/>
    <property type="match status" value="1"/>
</dbReference>
<comment type="function">
    <text evidence="5">Specifically catalyzes the decarboxylation of meso-diaminopimelate (meso-DAP) to L-lysine.</text>
</comment>
<comment type="subunit">
    <text evidence="5">Homodimer.</text>
</comment>
<keyword evidence="2 5" id="KW-0210">Decarboxylase</keyword>
<evidence type="ECO:0000313" key="11">
    <source>
        <dbReference type="EMBL" id="MBA9077772.1"/>
    </source>
</evidence>
<gene>
    <name evidence="5" type="primary">lysA</name>
    <name evidence="11" type="ORF">FHS90_002491</name>
</gene>
<feature type="modified residue" description="N6-(pyridoxal phosphate)lysine" evidence="5 7">
    <location>
        <position position="47"/>
    </location>
</feature>
<dbReference type="GO" id="GO:0030170">
    <property type="term" value="F:pyridoxal phosphate binding"/>
    <property type="evidence" value="ECO:0007669"/>
    <property type="project" value="UniProtKB-UniRule"/>
</dbReference>
<evidence type="ECO:0000256" key="5">
    <source>
        <dbReference type="HAMAP-Rule" id="MF_02120"/>
    </source>
</evidence>
<feature type="binding site" evidence="5">
    <location>
        <position position="267"/>
    </location>
    <ligand>
        <name>substrate</name>
    </ligand>
</feature>
<dbReference type="GO" id="GO:0008836">
    <property type="term" value="F:diaminopimelate decarboxylase activity"/>
    <property type="evidence" value="ECO:0007669"/>
    <property type="project" value="UniProtKB-UniRule"/>
</dbReference>
<dbReference type="HAMAP" id="MF_02120">
    <property type="entry name" value="LysA"/>
    <property type="match status" value="1"/>
</dbReference>
<protein>
    <recommendedName>
        <fullName evidence="5 6">Diaminopimelate decarboxylase</fullName>
        <shortName evidence="5">DAP decarboxylase</shortName>
        <shortName evidence="5">DAPDC</shortName>
        <ecNumber evidence="5 6">4.1.1.20</ecNumber>
    </recommendedName>
</protein>
<organism evidence="11 12">
    <name type="scientific">Rufibacter quisquiliarum</name>
    <dbReference type="NCBI Taxonomy" id="1549639"/>
    <lineage>
        <taxon>Bacteria</taxon>
        <taxon>Pseudomonadati</taxon>
        <taxon>Bacteroidota</taxon>
        <taxon>Cytophagia</taxon>
        <taxon>Cytophagales</taxon>
        <taxon>Hymenobacteraceae</taxon>
        <taxon>Rufibacter</taxon>
    </lineage>
</organism>
<evidence type="ECO:0000256" key="8">
    <source>
        <dbReference type="RuleBase" id="RU003738"/>
    </source>
</evidence>
<dbReference type="InterPro" id="IPR022643">
    <property type="entry name" value="De-COase2_C"/>
</dbReference>
<name>A0A839GFW7_9BACT</name>
<dbReference type="PRINTS" id="PR01179">
    <property type="entry name" value="ODADCRBXLASE"/>
</dbReference>
<comment type="catalytic activity">
    <reaction evidence="5 8">
        <text>meso-2,6-diaminopimelate + H(+) = L-lysine + CO2</text>
        <dbReference type="Rhea" id="RHEA:15101"/>
        <dbReference type="ChEBI" id="CHEBI:15378"/>
        <dbReference type="ChEBI" id="CHEBI:16526"/>
        <dbReference type="ChEBI" id="CHEBI:32551"/>
        <dbReference type="ChEBI" id="CHEBI:57791"/>
        <dbReference type="EC" id="4.1.1.20"/>
    </reaction>
</comment>
<dbReference type="Gene3D" id="2.40.37.10">
    <property type="entry name" value="Lyase, Ornithine Decarboxylase, Chain A, domain 1"/>
    <property type="match status" value="1"/>
</dbReference>
<comment type="caution">
    <text evidence="11">The sequence shown here is derived from an EMBL/GenBank/DDBJ whole genome shotgun (WGS) entry which is preliminary data.</text>
</comment>
<keyword evidence="5 8" id="KW-0457">Lysine biosynthesis</keyword>
<dbReference type="InterPro" id="IPR022644">
    <property type="entry name" value="De-COase2_N"/>
</dbReference>
<accession>A0A839GFW7</accession>
<comment type="cofactor">
    <cofactor evidence="1 5 7 8">
        <name>pyridoxal 5'-phosphate</name>
        <dbReference type="ChEBI" id="CHEBI:597326"/>
    </cofactor>
</comment>
<feature type="binding site" evidence="5">
    <location>
        <position position="307"/>
    </location>
    <ligand>
        <name>substrate</name>
    </ligand>
</feature>
<evidence type="ECO:0000256" key="4">
    <source>
        <dbReference type="ARBA" id="ARBA00023239"/>
    </source>
</evidence>
<proteinExistence type="inferred from homology"/>
<dbReference type="EC" id="4.1.1.20" evidence="5 6"/>
<dbReference type="AlphaFoldDB" id="A0A839GFW7"/>
<feature type="binding site" evidence="5">
    <location>
        <position position="361"/>
    </location>
    <ligand>
        <name>pyridoxal 5'-phosphate</name>
        <dbReference type="ChEBI" id="CHEBI:597326"/>
    </ligand>
</feature>
<dbReference type="FunFam" id="3.20.20.10:FF:000003">
    <property type="entry name" value="Diaminopimelate decarboxylase"/>
    <property type="match status" value="1"/>
</dbReference>
<dbReference type="InterPro" id="IPR009006">
    <property type="entry name" value="Ala_racemase/Decarboxylase_C"/>
</dbReference>
<feature type="binding site" evidence="5">
    <location>
        <begin position="264"/>
        <end position="267"/>
    </location>
    <ligand>
        <name>pyridoxal 5'-phosphate</name>
        <dbReference type="ChEBI" id="CHEBI:597326"/>
    </ligand>
</feature>
<dbReference type="PANTHER" id="PTHR43727">
    <property type="entry name" value="DIAMINOPIMELATE DECARBOXYLASE"/>
    <property type="match status" value="1"/>
</dbReference>
<keyword evidence="4 5" id="KW-0456">Lyase</keyword>
<keyword evidence="3 5" id="KW-0663">Pyridoxal phosphate</keyword>
<dbReference type="SUPFAM" id="SSF50621">
    <property type="entry name" value="Alanine racemase C-terminal domain-like"/>
    <property type="match status" value="1"/>
</dbReference>
<keyword evidence="12" id="KW-1185">Reference proteome</keyword>
<sequence>MLKEQLPAFAHHPTPFYLYDLELLKKTLSSARAEAEQYGYHVHYALKANANAPILAEILQQGFGADCVSGNEVKRALEAGFTPDQVVFAGVGKSDAEINFALQANIFCFNCESTQELEVIQELAAAQGKVAQVALRINPNVDAYTHKHITTGLEENKFGINLWELESLLPKFAQWPNLQLIGLHFHIGSQITDLRAYENLCVRVNEIQQWFEEQGILFPHLNVGGGLGVNYQQPEEQPIPDFKEYFGIFNRLLDKREGQQVHFELGRALVAQAGTLITKVLYIKNGQKTNFAILDAGMTELMRPALYQAYHKIENLTSSLPEKTYDVVGPICESTDCFSKEVTLPETKRGDIMAIRTAGAYGEVMANHYNLRDTVQSFYLS</sequence>
<feature type="active site" description="Proton donor" evidence="7">
    <location>
        <position position="332"/>
    </location>
</feature>
<reference evidence="11 12" key="1">
    <citation type="submission" date="2020-08" db="EMBL/GenBank/DDBJ databases">
        <title>Genomic Encyclopedia of Type Strains, Phase IV (KMG-IV): sequencing the most valuable type-strain genomes for metagenomic binning, comparative biology and taxonomic classification.</title>
        <authorList>
            <person name="Goeker M."/>
        </authorList>
    </citation>
    <scope>NUCLEOTIDE SEQUENCE [LARGE SCALE GENOMIC DNA]</scope>
    <source>
        <strain evidence="11 12">DSM 29854</strain>
    </source>
</reference>
<dbReference type="Pfam" id="PF00278">
    <property type="entry name" value="Orn_DAP_Arg_deC"/>
    <property type="match status" value="1"/>
</dbReference>
<dbReference type="GO" id="GO:0009089">
    <property type="term" value="P:lysine biosynthetic process via diaminopimelate"/>
    <property type="evidence" value="ECO:0007669"/>
    <property type="project" value="UniProtKB-UniRule"/>
</dbReference>
<dbReference type="InterPro" id="IPR029066">
    <property type="entry name" value="PLP-binding_barrel"/>
</dbReference>
<dbReference type="PROSITE" id="PS00878">
    <property type="entry name" value="ODR_DC_2_1"/>
    <property type="match status" value="1"/>
</dbReference>
<evidence type="ECO:0000313" key="12">
    <source>
        <dbReference type="Proteomes" id="UP000563094"/>
    </source>
</evidence>
<dbReference type="InterPro" id="IPR002986">
    <property type="entry name" value="DAP_deCOOHase_LysA"/>
</dbReference>
<evidence type="ECO:0000259" key="10">
    <source>
        <dbReference type="Pfam" id="PF02784"/>
    </source>
</evidence>
<evidence type="ECO:0000256" key="1">
    <source>
        <dbReference type="ARBA" id="ARBA00001933"/>
    </source>
</evidence>